<dbReference type="GO" id="GO:0019843">
    <property type="term" value="F:rRNA binding"/>
    <property type="evidence" value="ECO:0007669"/>
    <property type="project" value="UniProtKB-UniRule"/>
</dbReference>
<evidence type="ECO:0000256" key="3">
    <source>
        <dbReference type="ARBA" id="ARBA00022884"/>
    </source>
</evidence>
<dbReference type="Gene3D" id="3.40.5.10">
    <property type="entry name" value="Ribosomal protein L9, N-terminal domain"/>
    <property type="match status" value="1"/>
</dbReference>
<protein>
    <recommendedName>
        <fullName evidence="6 7">Large ribosomal subunit protein bL9</fullName>
    </recommendedName>
</protein>
<comment type="caution">
    <text evidence="10">The sequence shown here is derived from an EMBL/GenBank/DDBJ whole genome shotgun (WGS) entry which is preliminary data.</text>
</comment>
<sequence length="220" mass="23822">MEVILLERIGKLGKMGDVVRVKDGYARNFLLPRNKALRANADNKARFESMRADLEKESLERKGEAGKVAAKVDGKSFTVIRQSSETGQLYGSVTTRDIASLISSDGVTISRTQIELNAPIKTLGQFKVPLALHPDIDVSVTVIIARSEAEAERIARGEDVTVRASVAEDAEAEAQAARERAEALFDAEEEEVEAEAAEATEEPAAEAKPAKGKKKKSEEA</sequence>
<dbReference type="Pfam" id="PF03948">
    <property type="entry name" value="Ribosomal_L9_C"/>
    <property type="match status" value="1"/>
</dbReference>
<feature type="compositionally biased region" description="Basic residues" evidence="8">
    <location>
        <begin position="210"/>
        <end position="220"/>
    </location>
</feature>
<dbReference type="SUPFAM" id="SSF55658">
    <property type="entry name" value="L9 N-domain-like"/>
    <property type="match status" value="1"/>
</dbReference>
<dbReference type="InterPro" id="IPR020070">
    <property type="entry name" value="Ribosomal_bL9_N"/>
</dbReference>
<organism evidence="10 11">
    <name type="scientific">Undibacter mobilis</name>
    <dbReference type="NCBI Taxonomy" id="2292256"/>
    <lineage>
        <taxon>Bacteria</taxon>
        <taxon>Pseudomonadati</taxon>
        <taxon>Pseudomonadota</taxon>
        <taxon>Alphaproteobacteria</taxon>
        <taxon>Hyphomicrobiales</taxon>
        <taxon>Nitrobacteraceae</taxon>
        <taxon>Undibacter</taxon>
    </lineage>
</organism>
<comment type="function">
    <text evidence="7">Binds to the 23S rRNA.</text>
</comment>
<evidence type="ECO:0000256" key="2">
    <source>
        <dbReference type="ARBA" id="ARBA00022730"/>
    </source>
</evidence>
<dbReference type="InterPro" id="IPR020069">
    <property type="entry name" value="Ribosomal_bL9_C"/>
</dbReference>
<gene>
    <name evidence="7" type="primary">rplI</name>
    <name evidence="10" type="ORF">DXH78_14580</name>
</gene>
<dbReference type="InterPro" id="IPR009027">
    <property type="entry name" value="Ribosomal_bL9/RNase_H1_N"/>
</dbReference>
<evidence type="ECO:0000313" key="11">
    <source>
        <dbReference type="Proteomes" id="UP000263993"/>
    </source>
</evidence>
<evidence type="ECO:0000256" key="1">
    <source>
        <dbReference type="ARBA" id="ARBA00010605"/>
    </source>
</evidence>
<accession>A0A371B311</accession>
<dbReference type="Gene3D" id="3.10.430.100">
    <property type="entry name" value="Ribosomal protein L9, C-terminal domain"/>
    <property type="match status" value="1"/>
</dbReference>
<evidence type="ECO:0000256" key="4">
    <source>
        <dbReference type="ARBA" id="ARBA00022980"/>
    </source>
</evidence>
<keyword evidence="4 7" id="KW-0689">Ribosomal protein</keyword>
<evidence type="ECO:0000256" key="8">
    <source>
        <dbReference type="SAM" id="MobiDB-lite"/>
    </source>
</evidence>
<evidence type="ECO:0000256" key="6">
    <source>
        <dbReference type="ARBA" id="ARBA00035292"/>
    </source>
</evidence>
<name>A0A371B311_9BRAD</name>
<dbReference type="InterPro" id="IPR036791">
    <property type="entry name" value="Ribosomal_bL9_C_sf"/>
</dbReference>
<feature type="region of interest" description="Disordered" evidence="8">
    <location>
        <begin position="172"/>
        <end position="220"/>
    </location>
</feature>
<dbReference type="GO" id="GO:1990904">
    <property type="term" value="C:ribonucleoprotein complex"/>
    <property type="evidence" value="ECO:0007669"/>
    <property type="project" value="UniProtKB-KW"/>
</dbReference>
<evidence type="ECO:0000259" key="9">
    <source>
        <dbReference type="PROSITE" id="PS00651"/>
    </source>
</evidence>
<dbReference type="GO" id="GO:0005840">
    <property type="term" value="C:ribosome"/>
    <property type="evidence" value="ECO:0007669"/>
    <property type="project" value="UniProtKB-KW"/>
</dbReference>
<dbReference type="AlphaFoldDB" id="A0A371B311"/>
<feature type="compositionally biased region" description="Acidic residues" evidence="8">
    <location>
        <begin position="185"/>
        <end position="204"/>
    </location>
</feature>
<feature type="domain" description="Ribosomal protein L9" evidence="9">
    <location>
        <begin position="13"/>
        <end position="40"/>
    </location>
</feature>
<comment type="similarity">
    <text evidence="1 7">Belongs to the bacterial ribosomal protein bL9 family.</text>
</comment>
<dbReference type="EMBL" id="QRGO01000002">
    <property type="protein sequence ID" value="RDV01851.1"/>
    <property type="molecule type" value="Genomic_DNA"/>
</dbReference>
<keyword evidence="2 7" id="KW-0699">rRNA-binding</keyword>
<dbReference type="GO" id="GO:0003735">
    <property type="term" value="F:structural constituent of ribosome"/>
    <property type="evidence" value="ECO:0007669"/>
    <property type="project" value="InterPro"/>
</dbReference>
<keyword evidence="3 7" id="KW-0694">RNA-binding</keyword>
<keyword evidence="5 7" id="KW-0687">Ribonucleoprotein</keyword>
<dbReference type="NCBIfam" id="TIGR00158">
    <property type="entry name" value="L9"/>
    <property type="match status" value="1"/>
</dbReference>
<dbReference type="PROSITE" id="PS00651">
    <property type="entry name" value="RIBOSOMAL_L9"/>
    <property type="match status" value="1"/>
</dbReference>
<keyword evidence="11" id="KW-1185">Reference proteome</keyword>
<dbReference type="Proteomes" id="UP000263993">
    <property type="component" value="Unassembled WGS sequence"/>
</dbReference>
<evidence type="ECO:0000256" key="7">
    <source>
        <dbReference type="HAMAP-Rule" id="MF_00503"/>
    </source>
</evidence>
<evidence type="ECO:0000256" key="5">
    <source>
        <dbReference type="ARBA" id="ARBA00023274"/>
    </source>
</evidence>
<dbReference type="PANTHER" id="PTHR21368">
    <property type="entry name" value="50S RIBOSOMAL PROTEIN L9"/>
    <property type="match status" value="1"/>
</dbReference>
<dbReference type="InterPro" id="IPR020594">
    <property type="entry name" value="Ribosomal_bL9_bac/chp"/>
</dbReference>
<dbReference type="SUPFAM" id="SSF55653">
    <property type="entry name" value="Ribosomal protein L9 C-domain"/>
    <property type="match status" value="1"/>
</dbReference>
<dbReference type="RefSeq" id="WP_115517974.1">
    <property type="nucleotide sequence ID" value="NZ_QRGO01000002.1"/>
</dbReference>
<dbReference type="HAMAP" id="MF_00503">
    <property type="entry name" value="Ribosomal_bL9"/>
    <property type="match status" value="1"/>
</dbReference>
<dbReference type="InterPro" id="IPR036935">
    <property type="entry name" value="Ribosomal_bL9_N_sf"/>
</dbReference>
<dbReference type="OrthoDB" id="9788336at2"/>
<dbReference type="Pfam" id="PF01281">
    <property type="entry name" value="Ribosomal_L9_N"/>
    <property type="match status" value="1"/>
</dbReference>
<dbReference type="GO" id="GO:0006412">
    <property type="term" value="P:translation"/>
    <property type="evidence" value="ECO:0007669"/>
    <property type="project" value="UniProtKB-UniRule"/>
</dbReference>
<dbReference type="InterPro" id="IPR000244">
    <property type="entry name" value="Ribosomal_bL9"/>
</dbReference>
<proteinExistence type="inferred from homology"/>
<evidence type="ECO:0000313" key="10">
    <source>
        <dbReference type="EMBL" id="RDV01851.1"/>
    </source>
</evidence>
<reference evidence="11" key="1">
    <citation type="submission" date="2018-08" db="EMBL/GenBank/DDBJ databases">
        <authorList>
            <person name="Kim S.-J."/>
            <person name="Jung G.-Y."/>
        </authorList>
    </citation>
    <scope>NUCLEOTIDE SEQUENCE [LARGE SCALE GENOMIC DNA]</scope>
    <source>
        <strain evidence="11">GY_H</strain>
    </source>
</reference>